<gene>
    <name evidence="3" type="ORF">I2F25_12710</name>
</gene>
<dbReference type="Proteomes" id="UP001339883">
    <property type="component" value="Unassembled WGS sequence"/>
</dbReference>
<feature type="chain" id="PRO_5045214702" evidence="1">
    <location>
        <begin position="20"/>
        <end position="129"/>
    </location>
</feature>
<dbReference type="Gene3D" id="1.20.1270.180">
    <property type="match status" value="1"/>
</dbReference>
<dbReference type="RefSeq" id="WP_325776281.1">
    <property type="nucleotide sequence ID" value="NZ_VTDN01000019.1"/>
</dbReference>
<evidence type="ECO:0000256" key="1">
    <source>
        <dbReference type="SAM" id="SignalP"/>
    </source>
</evidence>
<dbReference type="PANTHER" id="PTHR39176:SF1">
    <property type="entry name" value="PERIPLASMIC PROTEIN"/>
    <property type="match status" value="1"/>
</dbReference>
<accession>A0ABU6DVK2</accession>
<feature type="signal peptide" evidence="1">
    <location>
        <begin position="1"/>
        <end position="19"/>
    </location>
</feature>
<evidence type="ECO:0000259" key="2">
    <source>
        <dbReference type="Pfam" id="PF07007"/>
    </source>
</evidence>
<evidence type="ECO:0000313" key="3">
    <source>
        <dbReference type="EMBL" id="MEB5477886.1"/>
    </source>
</evidence>
<comment type="caution">
    <text evidence="3">The sequence shown here is derived from an EMBL/GenBank/DDBJ whole genome shotgun (WGS) entry which is preliminary data.</text>
</comment>
<dbReference type="InterPro" id="IPR009739">
    <property type="entry name" value="LprI-like_N"/>
</dbReference>
<sequence>MKTLFAYTVLMLTSVNLFAQDCKSAVTQTDMNSCANIAFKTSDKKLNEAYQKLMDNKDMNFKNLLKESQRSWIKFRDNDCKVQSYPTRGGSAQAMVRLDCLKERTDQRYNELNSMLTCEEGDLACQPKL</sequence>
<organism evidence="3 4">
    <name type="scientific">Acinetobacter pollinis</name>
    <dbReference type="NCBI Taxonomy" id="2605270"/>
    <lineage>
        <taxon>Bacteria</taxon>
        <taxon>Pseudomonadati</taxon>
        <taxon>Pseudomonadota</taxon>
        <taxon>Gammaproteobacteria</taxon>
        <taxon>Moraxellales</taxon>
        <taxon>Moraxellaceae</taxon>
        <taxon>Acinetobacter</taxon>
    </lineage>
</organism>
<feature type="domain" description="Lysozyme inhibitor LprI-like N-terminal" evidence="2">
    <location>
        <begin position="23"/>
        <end position="112"/>
    </location>
</feature>
<dbReference type="EMBL" id="VTDN01000019">
    <property type="protein sequence ID" value="MEB5477886.1"/>
    <property type="molecule type" value="Genomic_DNA"/>
</dbReference>
<reference evidence="3 4" key="1">
    <citation type="submission" date="2019-08" db="EMBL/GenBank/DDBJ databases">
        <title>Five species of Acinetobacter isolated from floral nectar and animal pollinators.</title>
        <authorList>
            <person name="Hendry T.A."/>
        </authorList>
    </citation>
    <scope>NUCLEOTIDE SEQUENCE [LARGE SCALE GENOMIC DNA]</scope>
    <source>
        <strain evidence="3 4">MD18.27</strain>
    </source>
</reference>
<evidence type="ECO:0000313" key="4">
    <source>
        <dbReference type="Proteomes" id="UP001339883"/>
    </source>
</evidence>
<protein>
    <submittedName>
        <fullName evidence="3">DUF1311 domain-containing protein</fullName>
    </submittedName>
</protein>
<keyword evidence="1" id="KW-0732">Signal</keyword>
<dbReference type="PANTHER" id="PTHR39176">
    <property type="entry name" value="PERIPLASMIC PROTEIN-RELATED"/>
    <property type="match status" value="1"/>
</dbReference>
<dbReference type="Pfam" id="PF07007">
    <property type="entry name" value="LprI"/>
    <property type="match status" value="1"/>
</dbReference>
<keyword evidence="4" id="KW-1185">Reference proteome</keyword>
<proteinExistence type="predicted"/>
<name>A0ABU6DVK2_9GAMM</name>